<keyword evidence="2" id="KW-0812">Transmembrane</keyword>
<feature type="region of interest" description="Disordered" evidence="1">
    <location>
        <begin position="127"/>
        <end position="205"/>
    </location>
</feature>
<keyword evidence="5" id="KW-1185">Reference proteome</keyword>
<evidence type="ECO:0000313" key="5">
    <source>
        <dbReference type="Proteomes" id="UP000799770"/>
    </source>
</evidence>
<organism evidence="4 5">
    <name type="scientific">Lophiotrema nucula</name>
    <dbReference type="NCBI Taxonomy" id="690887"/>
    <lineage>
        <taxon>Eukaryota</taxon>
        <taxon>Fungi</taxon>
        <taxon>Dikarya</taxon>
        <taxon>Ascomycota</taxon>
        <taxon>Pezizomycotina</taxon>
        <taxon>Dothideomycetes</taxon>
        <taxon>Pleosporomycetidae</taxon>
        <taxon>Pleosporales</taxon>
        <taxon>Lophiotremataceae</taxon>
        <taxon>Lophiotrema</taxon>
    </lineage>
</organism>
<keyword evidence="2" id="KW-1133">Transmembrane helix</keyword>
<dbReference type="AlphaFoldDB" id="A0A6A5YNT6"/>
<proteinExistence type="predicted"/>
<evidence type="ECO:0000313" key="4">
    <source>
        <dbReference type="EMBL" id="KAF2108929.1"/>
    </source>
</evidence>
<sequence>MANQSLLVTGFLVFLFLRAFVAAMDDDLRPATIEPQSDAPLDKSPAPRNLLARQSVQWCNNVQYCMNSICCLSTDYAFLSCMPSDGDCCANGRYCLPGYACSRDANGYLTCECKGSTCSGNIDPGDTGAKSSSSEFISPTTSSDTPTSSDAPTSEYTPTAVSTEHSTSTHVASTSVTDDVTPTNTLQVDAQPQTTEESKPKGLSQSDKIALGCGIGIGLPAALAGIITCIHQISH</sequence>
<evidence type="ECO:0000256" key="2">
    <source>
        <dbReference type="SAM" id="Phobius"/>
    </source>
</evidence>
<feature type="chain" id="PRO_5025360745" evidence="3">
    <location>
        <begin position="24"/>
        <end position="235"/>
    </location>
</feature>
<gene>
    <name evidence="4" type="ORF">BDV96DRAFT_670514</name>
</gene>
<dbReference type="OrthoDB" id="3798796at2759"/>
<name>A0A6A5YNT6_9PLEO</name>
<dbReference type="Proteomes" id="UP000799770">
    <property type="component" value="Unassembled WGS sequence"/>
</dbReference>
<keyword evidence="2" id="KW-0472">Membrane</keyword>
<dbReference type="EMBL" id="ML977345">
    <property type="protein sequence ID" value="KAF2108929.1"/>
    <property type="molecule type" value="Genomic_DNA"/>
</dbReference>
<evidence type="ECO:0000256" key="3">
    <source>
        <dbReference type="SAM" id="SignalP"/>
    </source>
</evidence>
<feature type="signal peptide" evidence="3">
    <location>
        <begin position="1"/>
        <end position="23"/>
    </location>
</feature>
<reference evidence="4" key="1">
    <citation type="journal article" date="2020" name="Stud. Mycol.">
        <title>101 Dothideomycetes genomes: a test case for predicting lifestyles and emergence of pathogens.</title>
        <authorList>
            <person name="Haridas S."/>
            <person name="Albert R."/>
            <person name="Binder M."/>
            <person name="Bloem J."/>
            <person name="Labutti K."/>
            <person name="Salamov A."/>
            <person name="Andreopoulos B."/>
            <person name="Baker S."/>
            <person name="Barry K."/>
            <person name="Bills G."/>
            <person name="Bluhm B."/>
            <person name="Cannon C."/>
            <person name="Castanera R."/>
            <person name="Culley D."/>
            <person name="Daum C."/>
            <person name="Ezra D."/>
            <person name="Gonzalez J."/>
            <person name="Henrissat B."/>
            <person name="Kuo A."/>
            <person name="Liang C."/>
            <person name="Lipzen A."/>
            <person name="Lutzoni F."/>
            <person name="Magnuson J."/>
            <person name="Mondo S."/>
            <person name="Nolan M."/>
            <person name="Ohm R."/>
            <person name="Pangilinan J."/>
            <person name="Park H.-J."/>
            <person name="Ramirez L."/>
            <person name="Alfaro M."/>
            <person name="Sun H."/>
            <person name="Tritt A."/>
            <person name="Yoshinaga Y."/>
            <person name="Zwiers L.-H."/>
            <person name="Turgeon B."/>
            <person name="Goodwin S."/>
            <person name="Spatafora J."/>
            <person name="Crous P."/>
            <person name="Grigoriev I."/>
        </authorList>
    </citation>
    <scope>NUCLEOTIDE SEQUENCE</scope>
    <source>
        <strain evidence="4">CBS 627.86</strain>
    </source>
</reference>
<feature type="compositionally biased region" description="Low complexity" evidence="1">
    <location>
        <begin position="131"/>
        <end position="185"/>
    </location>
</feature>
<feature type="transmembrane region" description="Helical" evidence="2">
    <location>
        <begin position="209"/>
        <end position="230"/>
    </location>
</feature>
<keyword evidence="3" id="KW-0732">Signal</keyword>
<feature type="compositionally biased region" description="Polar residues" evidence="1">
    <location>
        <begin position="186"/>
        <end position="195"/>
    </location>
</feature>
<accession>A0A6A5YNT6</accession>
<protein>
    <submittedName>
        <fullName evidence="4">Uncharacterized protein</fullName>
    </submittedName>
</protein>
<evidence type="ECO:0000256" key="1">
    <source>
        <dbReference type="SAM" id="MobiDB-lite"/>
    </source>
</evidence>